<evidence type="ECO:0000313" key="12">
    <source>
        <dbReference type="Proteomes" id="UP001165082"/>
    </source>
</evidence>
<dbReference type="Proteomes" id="UP001165082">
    <property type="component" value="Unassembled WGS sequence"/>
</dbReference>
<dbReference type="SUPFAM" id="SSF51735">
    <property type="entry name" value="NAD(P)-binding Rossmann-fold domains"/>
    <property type="match status" value="1"/>
</dbReference>
<evidence type="ECO:0000256" key="8">
    <source>
        <dbReference type="ARBA" id="ARBA00022833"/>
    </source>
</evidence>
<comment type="cofactor">
    <cofactor evidence="1">
        <name>Zn(2+)</name>
        <dbReference type="ChEBI" id="CHEBI:29105"/>
    </cofactor>
</comment>
<comment type="caution">
    <text evidence="11">The sequence shown here is derived from an EMBL/GenBank/DDBJ whole genome shotgun (WGS) entry which is preliminary data.</text>
</comment>
<sequence>MKTNILSRIAVSGGRLFRCTHPSTSTGCSMSFTIFKPTLPDPTSPIPAMFWLSGLTCSDDNFVTKAGSAFEAASRNNIAIVIPDTSPRGAGFYVDATAPKWKEGGYNMYTYVNEELPRLVGEDFNVGVHARSICGHSMGGHGALAIALKNPGAYAAVSAMAPISNPTECGWGRKAFENYLEGGVEEGEGYDATKLVASVGANSGFDDILIDQGTSDTFLSDGQLKPEVFKRAAGLSGQKVTLRMQEGFDHSYFFINTFISSHVDFHAKRLHKAQRAKVQSLEPAVDTSMAGKDIVCSAMVARGPKQPLSLESITVSPPRRGEVRVKVVANALCHTDIYTLDGLDPEGLFPSILGHEAGCSTMSEYTVLAEISCAKIDKAAPLDKVCLFGCGVSTGLGAVWNTCKVEKGSTVAVFGLGAVGLSVIQGARMAGASKIVAVDINPDKFEAAIKEGATDCVDSLNGLPSGKNVQQYIAGTLTEWGVDYSFD</sequence>
<dbReference type="FunFam" id="3.40.50.720:FF:000003">
    <property type="entry name" value="S-(hydroxymethyl)glutathione dehydrogenase"/>
    <property type="match status" value="1"/>
</dbReference>
<reference evidence="11" key="1">
    <citation type="submission" date="2022-07" db="EMBL/GenBank/DDBJ databases">
        <title>Genome analysis of Parmales, a sister group of diatoms, reveals the evolutionary specialization of diatoms from phago-mixotrophs to photoautotrophs.</title>
        <authorList>
            <person name="Ban H."/>
            <person name="Sato S."/>
            <person name="Yoshikawa S."/>
            <person name="Kazumasa Y."/>
            <person name="Nakamura Y."/>
            <person name="Ichinomiya M."/>
            <person name="Saitoh K."/>
            <person name="Sato N."/>
            <person name="Blanc-Mathieu R."/>
            <person name="Endo H."/>
            <person name="Kuwata A."/>
            <person name="Ogata H."/>
        </authorList>
    </citation>
    <scope>NUCLEOTIDE SEQUENCE</scope>
</reference>
<evidence type="ECO:0000256" key="5">
    <source>
        <dbReference type="ARBA" id="ARBA00022487"/>
    </source>
</evidence>
<keyword evidence="8" id="KW-0862">Zinc</keyword>
<gene>
    <name evidence="11" type="ORF">TrRE_jg2033</name>
</gene>
<proteinExistence type="inferred from homology"/>
<accession>A0A9W7A6R5</accession>
<dbReference type="Gene3D" id="3.40.50.720">
    <property type="entry name" value="NAD(P)-binding Rossmann-like Domain"/>
    <property type="match status" value="1"/>
</dbReference>
<dbReference type="InterPro" id="IPR000801">
    <property type="entry name" value="Esterase-like"/>
</dbReference>
<dbReference type="InterPro" id="IPR014186">
    <property type="entry name" value="S-formylglutathione_hydrol"/>
</dbReference>
<dbReference type="Gene3D" id="3.90.180.10">
    <property type="entry name" value="Medium-chain alcohol dehydrogenases, catalytic domain"/>
    <property type="match status" value="2"/>
</dbReference>
<evidence type="ECO:0000256" key="9">
    <source>
        <dbReference type="PIRSR" id="PIRSR614186-1"/>
    </source>
</evidence>
<evidence type="ECO:0000256" key="6">
    <source>
        <dbReference type="ARBA" id="ARBA00022723"/>
    </source>
</evidence>
<dbReference type="EC" id="3.1.2.12" evidence="3"/>
<protein>
    <recommendedName>
        <fullName evidence="4">S-formylglutathione hydrolase</fullName>
        <ecNumber evidence="3">3.1.2.12</ecNumber>
    </recommendedName>
</protein>
<feature type="non-terminal residue" evidence="11">
    <location>
        <position position="487"/>
    </location>
</feature>
<dbReference type="Pfam" id="PF00756">
    <property type="entry name" value="Esterase"/>
    <property type="match status" value="1"/>
</dbReference>
<name>A0A9W7A6R5_9STRA</name>
<keyword evidence="12" id="KW-1185">Reference proteome</keyword>
<keyword evidence="7" id="KW-0378">Hydrolase</keyword>
<evidence type="ECO:0000256" key="4">
    <source>
        <dbReference type="ARBA" id="ARBA00016774"/>
    </source>
</evidence>
<dbReference type="GO" id="GO:0018738">
    <property type="term" value="F:S-formylglutathione hydrolase activity"/>
    <property type="evidence" value="ECO:0007669"/>
    <property type="project" value="UniProtKB-EC"/>
</dbReference>
<dbReference type="AlphaFoldDB" id="A0A9W7A6R5"/>
<evidence type="ECO:0000256" key="1">
    <source>
        <dbReference type="ARBA" id="ARBA00001947"/>
    </source>
</evidence>
<evidence type="ECO:0000313" key="11">
    <source>
        <dbReference type="EMBL" id="GMH66689.1"/>
    </source>
</evidence>
<comment type="similarity">
    <text evidence="2">Belongs to the esterase D family.</text>
</comment>
<organism evidence="11 12">
    <name type="scientific">Triparma retinervis</name>
    <dbReference type="NCBI Taxonomy" id="2557542"/>
    <lineage>
        <taxon>Eukaryota</taxon>
        <taxon>Sar</taxon>
        <taxon>Stramenopiles</taxon>
        <taxon>Ochrophyta</taxon>
        <taxon>Bolidophyceae</taxon>
        <taxon>Parmales</taxon>
        <taxon>Triparmaceae</taxon>
        <taxon>Triparma</taxon>
    </lineage>
</organism>
<dbReference type="EMBL" id="BRXZ01002626">
    <property type="protein sequence ID" value="GMH66689.1"/>
    <property type="molecule type" value="Genomic_DNA"/>
</dbReference>
<dbReference type="InterPro" id="IPR036291">
    <property type="entry name" value="NAD(P)-bd_dom_sf"/>
</dbReference>
<feature type="active site" description="Charge relay system" evidence="9">
    <location>
        <position position="216"/>
    </location>
</feature>
<dbReference type="InterPro" id="IPR029058">
    <property type="entry name" value="AB_hydrolase_fold"/>
</dbReference>
<dbReference type="PANTHER" id="PTHR10061:SF0">
    <property type="entry name" value="S-FORMYLGLUTATHIONE HYDROLASE"/>
    <property type="match status" value="1"/>
</dbReference>
<dbReference type="GO" id="GO:0046294">
    <property type="term" value="P:formaldehyde catabolic process"/>
    <property type="evidence" value="ECO:0007669"/>
    <property type="project" value="InterPro"/>
</dbReference>
<evidence type="ECO:0000256" key="7">
    <source>
        <dbReference type="ARBA" id="ARBA00022801"/>
    </source>
</evidence>
<dbReference type="InterPro" id="IPR013149">
    <property type="entry name" value="ADH-like_C"/>
</dbReference>
<dbReference type="SUPFAM" id="SSF50129">
    <property type="entry name" value="GroES-like"/>
    <property type="match status" value="1"/>
</dbReference>
<evidence type="ECO:0000256" key="3">
    <source>
        <dbReference type="ARBA" id="ARBA00012479"/>
    </source>
</evidence>
<dbReference type="GO" id="GO:0052689">
    <property type="term" value="F:carboxylic ester hydrolase activity"/>
    <property type="evidence" value="ECO:0007669"/>
    <property type="project" value="UniProtKB-KW"/>
</dbReference>
<dbReference type="Gene3D" id="3.40.50.1820">
    <property type="entry name" value="alpha/beta hydrolase"/>
    <property type="match status" value="1"/>
</dbReference>
<feature type="domain" description="Alcohol dehydrogenase-like C-terminal" evidence="10">
    <location>
        <begin position="418"/>
        <end position="487"/>
    </location>
</feature>
<evidence type="ECO:0000259" key="10">
    <source>
        <dbReference type="Pfam" id="PF00107"/>
    </source>
</evidence>
<keyword evidence="6" id="KW-0479">Metal-binding</keyword>
<dbReference type="PANTHER" id="PTHR10061">
    <property type="entry name" value="S-FORMYLGLUTATHIONE HYDROLASE"/>
    <property type="match status" value="1"/>
</dbReference>
<feature type="active site" description="Charge relay system" evidence="9">
    <location>
        <position position="250"/>
    </location>
</feature>
<dbReference type="SUPFAM" id="SSF53474">
    <property type="entry name" value="alpha/beta-Hydrolases"/>
    <property type="match status" value="1"/>
</dbReference>
<dbReference type="InterPro" id="IPR011032">
    <property type="entry name" value="GroES-like_sf"/>
</dbReference>
<feature type="active site" description="Charge relay system" evidence="9">
    <location>
        <position position="137"/>
    </location>
</feature>
<keyword evidence="5" id="KW-0719">Serine esterase</keyword>
<dbReference type="OrthoDB" id="417550at2759"/>
<dbReference type="GO" id="GO:0005829">
    <property type="term" value="C:cytosol"/>
    <property type="evidence" value="ECO:0007669"/>
    <property type="project" value="TreeGrafter"/>
</dbReference>
<dbReference type="Pfam" id="PF00107">
    <property type="entry name" value="ADH_zinc_N"/>
    <property type="match status" value="1"/>
</dbReference>
<dbReference type="GO" id="GO:0046872">
    <property type="term" value="F:metal ion binding"/>
    <property type="evidence" value="ECO:0007669"/>
    <property type="project" value="UniProtKB-KW"/>
</dbReference>
<evidence type="ECO:0000256" key="2">
    <source>
        <dbReference type="ARBA" id="ARBA00005622"/>
    </source>
</evidence>